<evidence type="ECO:0000256" key="1">
    <source>
        <dbReference type="ARBA" id="ARBA00004651"/>
    </source>
</evidence>
<keyword evidence="6 7" id="KW-0472">Membrane</keyword>
<dbReference type="RefSeq" id="WP_211319768.1">
    <property type="nucleotide sequence ID" value="NZ_QGDQ01000034.1"/>
</dbReference>
<evidence type="ECO:0000256" key="3">
    <source>
        <dbReference type="ARBA" id="ARBA00022475"/>
    </source>
</evidence>
<dbReference type="Proteomes" id="UP000245469">
    <property type="component" value="Unassembled WGS sequence"/>
</dbReference>
<dbReference type="CDD" id="cd06261">
    <property type="entry name" value="TM_PBP2"/>
    <property type="match status" value="1"/>
</dbReference>
<keyword evidence="3" id="KW-1003">Cell membrane</keyword>
<gene>
    <name evidence="9" type="ORF">BXY45_13442</name>
</gene>
<feature type="transmembrane region" description="Helical" evidence="7">
    <location>
        <begin position="283"/>
        <end position="307"/>
    </location>
</feature>
<reference evidence="9 10" key="1">
    <citation type="submission" date="2018-03" db="EMBL/GenBank/DDBJ databases">
        <title>Genomic Encyclopedia of Archaeal and Bacterial Type Strains, Phase II (KMG-II): from individual species to whole genera.</title>
        <authorList>
            <person name="Goeker M."/>
        </authorList>
    </citation>
    <scope>NUCLEOTIDE SEQUENCE [LARGE SCALE GENOMIC DNA]</scope>
    <source>
        <strain evidence="9 10">DSM 44889</strain>
    </source>
</reference>
<feature type="transmembrane region" description="Helical" evidence="7">
    <location>
        <begin position="30"/>
        <end position="52"/>
    </location>
</feature>
<dbReference type="InterPro" id="IPR051393">
    <property type="entry name" value="ABC_transporter_permease"/>
</dbReference>
<feature type="transmembrane region" description="Helical" evidence="7">
    <location>
        <begin position="236"/>
        <end position="256"/>
    </location>
</feature>
<dbReference type="AlphaFoldDB" id="A0A316ADL3"/>
<keyword evidence="2 7" id="KW-0813">Transport</keyword>
<dbReference type="InterPro" id="IPR035906">
    <property type="entry name" value="MetI-like_sf"/>
</dbReference>
<feature type="transmembrane region" description="Helical" evidence="7">
    <location>
        <begin position="88"/>
        <end position="115"/>
    </location>
</feature>
<feature type="transmembrane region" description="Helical" evidence="7">
    <location>
        <begin position="177"/>
        <end position="199"/>
    </location>
</feature>
<dbReference type="Pfam" id="PF00528">
    <property type="entry name" value="BPD_transp_1"/>
    <property type="match status" value="1"/>
</dbReference>
<keyword evidence="5 7" id="KW-1133">Transmembrane helix</keyword>
<comment type="caution">
    <text evidence="9">The sequence shown here is derived from an EMBL/GenBank/DDBJ whole genome shotgun (WGS) entry which is preliminary data.</text>
</comment>
<evidence type="ECO:0000256" key="5">
    <source>
        <dbReference type="ARBA" id="ARBA00022989"/>
    </source>
</evidence>
<dbReference type="Gene3D" id="1.10.3720.10">
    <property type="entry name" value="MetI-like"/>
    <property type="match status" value="1"/>
</dbReference>
<evidence type="ECO:0000256" key="2">
    <source>
        <dbReference type="ARBA" id="ARBA00022448"/>
    </source>
</evidence>
<dbReference type="PROSITE" id="PS50928">
    <property type="entry name" value="ABC_TM1"/>
    <property type="match status" value="1"/>
</dbReference>
<comment type="similarity">
    <text evidence="7">Belongs to the binding-protein-dependent transport system permease family.</text>
</comment>
<accession>A0A316ADL3</accession>
<comment type="subcellular location">
    <subcellularLocation>
        <location evidence="1 7">Cell membrane</location>
        <topology evidence="1 7">Multi-pass membrane protein</topology>
    </subcellularLocation>
</comment>
<evidence type="ECO:0000313" key="9">
    <source>
        <dbReference type="EMBL" id="PWJ47867.1"/>
    </source>
</evidence>
<evidence type="ECO:0000256" key="6">
    <source>
        <dbReference type="ARBA" id="ARBA00023136"/>
    </source>
</evidence>
<sequence>MTSQPVTSEPLTRTTTTATRRRSRGGYLPYLLPGAIGFLLVVAVPAVANAWLSLTSWSGVGDPTFIGLDNYVRLLGDDTFWKSFANSVAIIIAMAILPTGVGLFLSAVLFDFIAPRFGGRTATTLRAMFYLPQIIPIAVAGVLWGFLLQPQTGIVNSSLRAAGLDGLAQNWLGDPALALPTVMIILVWLQLGYTIVIFMSGMARIDPSLNEAADLDGASWLQRFWVITVNELRPEIAVVLLTTTVAALKVFAPIYVLTSGGPGNATIVPSYFAFYNFFTTTQVGYGAAISTVLAVLLTALAVVLLWLQKREDKHA</sequence>
<feature type="domain" description="ABC transmembrane type-1" evidence="8">
    <location>
        <begin position="84"/>
        <end position="306"/>
    </location>
</feature>
<evidence type="ECO:0000259" key="8">
    <source>
        <dbReference type="PROSITE" id="PS50928"/>
    </source>
</evidence>
<dbReference type="SUPFAM" id="SSF161098">
    <property type="entry name" value="MetI-like"/>
    <property type="match status" value="1"/>
</dbReference>
<dbReference type="InterPro" id="IPR000515">
    <property type="entry name" value="MetI-like"/>
</dbReference>
<keyword evidence="10" id="KW-1185">Reference proteome</keyword>
<dbReference type="GO" id="GO:0005886">
    <property type="term" value="C:plasma membrane"/>
    <property type="evidence" value="ECO:0007669"/>
    <property type="project" value="UniProtKB-SubCell"/>
</dbReference>
<dbReference type="PANTHER" id="PTHR30193:SF41">
    <property type="entry name" value="DIACETYLCHITOBIOSE UPTAKE SYSTEM PERMEASE PROTEIN NGCF"/>
    <property type="match status" value="1"/>
</dbReference>
<name>A0A316ADL3_9ACTN</name>
<evidence type="ECO:0000256" key="4">
    <source>
        <dbReference type="ARBA" id="ARBA00022692"/>
    </source>
</evidence>
<dbReference type="EMBL" id="QGDQ01000034">
    <property type="protein sequence ID" value="PWJ47867.1"/>
    <property type="molecule type" value="Genomic_DNA"/>
</dbReference>
<protein>
    <submittedName>
        <fullName evidence="9">Raffinose/stachyose/melibiose transport system permease protein</fullName>
    </submittedName>
</protein>
<proteinExistence type="inferred from homology"/>
<evidence type="ECO:0000313" key="10">
    <source>
        <dbReference type="Proteomes" id="UP000245469"/>
    </source>
</evidence>
<dbReference type="PANTHER" id="PTHR30193">
    <property type="entry name" value="ABC TRANSPORTER PERMEASE PROTEIN"/>
    <property type="match status" value="1"/>
</dbReference>
<feature type="transmembrane region" description="Helical" evidence="7">
    <location>
        <begin position="127"/>
        <end position="147"/>
    </location>
</feature>
<evidence type="ECO:0000256" key="7">
    <source>
        <dbReference type="RuleBase" id="RU363032"/>
    </source>
</evidence>
<organism evidence="9 10">
    <name type="scientific">Quadrisphaera granulorum</name>
    <dbReference type="NCBI Taxonomy" id="317664"/>
    <lineage>
        <taxon>Bacteria</taxon>
        <taxon>Bacillati</taxon>
        <taxon>Actinomycetota</taxon>
        <taxon>Actinomycetes</taxon>
        <taxon>Kineosporiales</taxon>
        <taxon>Kineosporiaceae</taxon>
        <taxon>Quadrisphaera</taxon>
    </lineage>
</organism>
<keyword evidence="4 7" id="KW-0812">Transmembrane</keyword>
<dbReference type="GO" id="GO:0055085">
    <property type="term" value="P:transmembrane transport"/>
    <property type="evidence" value="ECO:0007669"/>
    <property type="project" value="InterPro"/>
</dbReference>